<dbReference type="Pfam" id="PF00583">
    <property type="entry name" value="Acetyltransf_1"/>
    <property type="match status" value="1"/>
</dbReference>
<protein>
    <submittedName>
        <fullName evidence="2">Acetoin utilization protein AcuA</fullName>
    </submittedName>
</protein>
<dbReference type="AlphaFoldDB" id="A0A521CLR2"/>
<dbReference type="PIRSF" id="PIRSF021278">
    <property type="entry name" value="AcuA"/>
    <property type="match status" value="1"/>
</dbReference>
<dbReference type="Proteomes" id="UP000315636">
    <property type="component" value="Unassembled WGS sequence"/>
</dbReference>
<evidence type="ECO:0000313" key="2">
    <source>
        <dbReference type="EMBL" id="SMO60368.1"/>
    </source>
</evidence>
<sequence length="235" mass="27150">MDCDNIMLNDMDITAQPRMEVASFAMEHQKKYHQTILQTDKGKLIVEGPVSPESLKKHSFHPGLTAFRHPREQQEAITEIAQLPEGRIIITRKATEIVAYVTFLYPDPLEYWSEGNMKDLLELGAIEVAAPYRKYGVARALLNTAFMDSFMENYIVISTEYYWHWDLKGTGLSIWEYRDIMEKVMSSAGLEWFATDDPEITAHPANCLMARIGKNVPAESIETFDRLRLRSRFFY</sequence>
<dbReference type="SUPFAM" id="SSF55729">
    <property type="entry name" value="Acyl-CoA N-acyltransferases (Nat)"/>
    <property type="match status" value="1"/>
</dbReference>
<name>A0A521CLR2_9BACL</name>
<dbReference type="InterPro" id="IPR000182">
    <property type="entry name" value="GNAT_dom"/>
</dbReference>
<proteinExistence type="predicted"/>
<dbReference type="InterPro" id="IPR016181">
    <property type="entry name" value="Acyl_CoA_acyltransferase"/>
</dbReference>
<reference evidence="2 3" key="1">
    <citation type="submission" date="2017-05" db="EMBL/GenBank/DDBJ databases">
        <authorList>
            <person name="Varghese N."/>
            <person name="Submissions S."/>
        </authorList>
    </citation>
    <scope>NUCLEOTIDE SEQUENCE [LARGE SCALE GENOMIC DNA]</scope>
    <source>
        <strain evidence="2 3">DSM 45474</strain>
    </source>
</reference>
<accession>A0A521CLR2</accession>
<dbReference type="InterPro" id="IPR024699">
    <property type="entry name" value="AcuA"/>
</dbReference>
<organism evidence="2 3">
    <name type="scientific">Melghirimyces algeriensis</name>
    <dbReference type="NCBI Taxonomy" id="910412"/>
    <lineage>
        <taxon>Bacteria</taxon>
        <taxon>Bacillati</taxon>
        <taxon>Bacillota</taxon>
        <taxon>Bacilli</taxon>
        <taxon>Bacillales</taxon>
        <taxon>Thermoactinomycetaceae</taxon>
        <taxon>Melghirimyces</taxon>
    </lineage>
</organism>
<dbReference type="GO" id="GO:0045150">
    <property type="term" value="P:acetoin catabolic process"/>
    <property type="evidence" value="ECO:0007669"/>
    <property type="project" value="InterPro"/>
</dbReference>
<evidence type="ECO:0000259" key="1">
    <source>
        <dbReference type="Pfam" id="PF00583"/>
    </source>
</evidence>
<dbReference type="EMBL" id="FXTI01000004">
    <property type="protein sequence ID" value="SMO60368.1"/>
    <property type="molecule type" value="Genomic_DNA"/>
</dbReference>
<dbReference type="GO" id="GO:0019152">
    <property type="term" value="F:acetoin dehydrogenase (NAD+) activity"/>
    <property type="evidence" value="ECO:0007669"/>
    <property type="project" value="InterPro"/>
</dbReference>
<dbReference type="Gene3D" id="3.40.630.30">
    <property type="match status" value="1"/>
</dbReference>
<evidence type="ECO:0000313" key="3">
    <source>
        <dbReference type="Proteomes" id="UP000315636"/>
    </source>
</evidence>
<keyword evidence="3" id="KW-1185">Reference proteome</keyword>
<dbReference type="GO" id="GO:0016747">
    <property type="term" value="F:acyltransferase activity, transferring groups other than amino-acyl groups"/>
    <property type="evidence" value="ECO:0007669"/>
    <property type="project" value="InterPro"/>
</dbReference>
<feature type="domain" description="N-acetyltransferase" evidence="1">
    <location>
        <begin position="69"/>
        <end position="146"/>
    </location>
</feature>
<gene>
    <name evidence="2" type="ORF">SAMN06264849_10466</name>
</gene>